<evidence type="ECO:0000313" key="3">
    <source>
        <dbReference type="Proteomes" id="UP000509702"/>
    </source>
</evidence>
<keyword evidence="3" id="KW-1185">Reference proteome</keyword>
<keyword evidence="2" id="KW-0614">Plasmid</keyword>
<dbReference type="GO" id="GO:0016757">
    <property type="term" value="F:glycosyltransferase activity"/>
    <property type="evidence" value="ECO:0007669"/>
    <property type="project" value="InterPro"/>
</dbReference>
<geneLocation type="plasmid" evidence="2 3">
    <name>unnamed1</name>
</geneLocation>
<dbReference type="GO" id="GO:0009103">
    <property type="term" value="P:lipopolysaccharide biosynthetic process"/>
    <property type="evidence" value="ECO:0007669"/>
    <property type="project" value="TreeGrafter"/>
</dbReference>
<dbReference type="InterPro" id="IPR001296">
    <property type="entry name" value="Glyco_trans_1"/>
</dbReference>
<dbReference type="Gene3D" id="3.40.50.2000">
    <property type="entry name" value="Glycogen Phosphorylase B"/>
    <property type="match status" value="2"/>
</dbReference>
<dbReference type="OrthoDB" id="186663at2"/>
<proteinExistence type="predicted"/>
<evidence type="ECO:0000259" key="1">
    <source>
        <dbReference type="Pfam" id="PF00534"/>
    </source>
</evidence>
<sequence>MEKHKIFFDARCLQDPNYKYRGVGRHSSNMCIRPSADDKYVLVACCSRSLPPLPPEYEALFDQVLYGFPRNLNRTASIVSLSPMTDSTDFATKPDVGNPLVSASLIYDFIPWDHYGYLGSKEAIDGYCKQVSALNNFELFFPISDYSGRRLAEICKVPAKSIVMTGVGVHDDFYEADSLPADTVNAVLRKFGLKKEQYLAFVGGGDPRKNADLVVELAGRYSARTGGAVPLVIGGQYPYAMRDALTERYRDCGGRADGITFLPHVSDTELAALYRGSLATVVASLIEGFSLPVVEAIAAGSIALVSDCDAHLELVSTQEAIFKRTDADDALAKLTAIAGLDAAGRTRLKARQQEGVDRFRMSAVRDRFWAAMDKAISAKQAVPAPAPLRRKRPRLAISTPWPPQKSGVATYSFNTIKALSRHAEVDVYCDVAPADAPPLPGVRLLPTSERIGRGYDRTYFVIGNSHFHTPMINRLLECGGTAIIHDSRLFEYYFTTMGGLTPQFNALATRMIGREIAEQDVQLWLRDQRTLPNLFLEDVIGAASDIIVHHPGFAREIVNRYRRQPQYIPFAIPPLFEDADLDPELRQKIRSELNLSANALSIATFGYVAPVKGPTECIFALGELQDWKIPANLYFVGGIDPDYKEKLLNDARFCGVEHAVHFFGDYASDDIYRKFLLAADCGIQLRKIGFGQGSGAIAECAAAGIATIANNSIAESVESPAYVRRVPDVLSPPLIAEQILNIHEKGLDYARVSEERGRYVNKHSFDHYAIALMESV</sequence>
<dbReference type="PANTHER" id="PTHR46401">
    <property type="entry name" value="GLYCOSYLTRANSFERASE WBBK-RELATED"/>
    <property type="match status" value="1"/>
</dbReference>
<dbReference type="Proteomes" id="UP000509702">
    <property type="component" value="Plasmid unnamed1"/>
</dbReference>
<dbReference type="SUPFAM" id="SSF53756">
    <property type="entry name" value="UDP-Glycosyltransferase/glycogen phosphorylase"/>
    <property type="match status" value="2"/>
</dbReference>
<evidence type="ECO:0000313" key="2">
    <source>
        <dbReference type="EMBL" id="QKS49028.1"/>
    </source>
</evidence>
<accession>A0A6N1AD67</accession>
<dbReference type="AlphaFoldDB" id="A0A6N1AD67"/>
<organism evidence="2 3">
    <name type="scientific">Azospirillum oryzae</name>
    <dbReference type="NCBI Taxonomy" id="286727"/>
    <lineage>
        <taxon>Bacteria</taxon>
        <taxon>Pseudomonadati</taxon>
        <taxon>Pseudomonadota</taxon>
        <taxon>Alphaproteobacteria</taxon>
        <taxon>Rhodospirillales</taxon>
        <taxon>Azospirillaceae</taxon>
        <taxon>Azospirillum</taxon>
    </lineage>
</organism>
<gene>
    <name evidence="2" type="ORF">HUE56_00505</name>
</gene>
<dbReference type="Pfam" id="PF00534">
    <property type="entry name" value="Glycos_transf_1"/>
    <property type="match status" value="1"/>
</dbReference>
<feature type="domain" description="Glycosyl transferase family 1" evidence="1">
    <location>
        <begin position="193"/>
        <end position="336"/>
    </location>
</feature>
<dbReference type="EMBL" id="CP054615">
    <property type="protein sequence ID" value="QKS49028.1"/>
    <property type="molecule type" value="Genomic_DNA"/>
</dbReference>
<keyword evidence="2" id="KW-0808">Transferase</keyword>
<protein>
    <submittedName>
        <fullName evidence="2">Glycosyltransferase</fullName>
    </submittedName>
</protein>
<dbReference type="PANTHER" id="PTHR46401:SF8">
    <property type="entry name" value="BLL6006 PROTEIN"/>
    <property type="match status" value="1"/>
</dbReference>
<name>A0A6N1AD67_9PROT</name>
<dbReference type="KEGG" id="aoz:HUE56_00505"/>
<reference evidence="2 3" key="1">
    <citation type="submission" date="2020-06" db="EMBL/GenBank/DDBJ databases">
        <title>Complete genome of Azosprillum oryzae KACC14407.</title>
        <authorList>
            <person name="Kim M."/>
            <person name="Park Y.-J."/>
            <person name="Shin J.-H."/>
        </authorList>
    </citation>
    <scope>NUCLEOTIDE SEQUENCE [LARGE SCALE GENOMIC DNA]</scope>
    <source>
        <strain evidence="2 3">KACC 14407</strain>
        <plasmid evidence="2 3">unnamed1</plasmid>
    </source>
</reference>
<dbReference type="RefSeq" id="WP_149200301.1">
    <property type="nucleotide sequence ID" value="NZ_BSOV01000065.1"/>
</dbReference>